<dbReference type="EMBL" id="JABFTP020000001">
    <property type="protein sequence ID" value="KAL3266223.1"/>
    <property type="molecule type" value="Genomic_DNA"/>
</dbReference>
<evidence type="ECO:0008006" key="3">
    <source>
        <dbReference type="Google" id="ProtNLM"/>
    </source>
</evidence>
<protein>
    <recommendedName>
        <fullName evidence="3">Transposase</fullName>
    </recommendedName>
</protein>
<name>A0ABD2MIR4_9CUCU</name>
<accession>A0ABD2MIR4</accession>
<organism evidence="1 2">
    <name type="scientific">Cryptolaemus montrouzieri</name>
    <dbReference type="NCBI Taxonomy" id="559131"/>
    <lineage>
        <taxon>Eukaryota</taxon>
        <taxon>Metazoa</taxon>
        <taxon>Ecdysozoa</taxon>
        <taxon>Arthropoda</taxon>
        <taxon>Hexapoda</taxon>
        <taxon>Insecta</taxon>
        <taxon>Pterygota</taxon>
        <taxon>Neoptera</taxon>
        <taxon>Endopterygota</taxon>
        <taxon>Coleoptera</taxon>
        <taxon>Polyphaga</taxon>
        <taxon>Cucujiformia</taxon>
        <taxon>Coccinelloidea</taxon>
        <taxon>Coccinellidae</taxon>
        <taxon>Scymninae</taxon>
        <taxon>Scymnini</taxon>
        <taxon>Cryptolaemus</taxon>
    </lineage>
</organism>
<comment type="caution">
    <text evidence="1">The sequence shown here is derived from an EMBL/GenBank/DDBJ whole genome shotgun (WGS) entry which is preliminary data.</text>
</comment>
<evidence type="ECO:0000313" key="1">
    <source>
        <dbReference type="EMBL" id="KAL3266223.1"/>
    </source>
</evidence>
<reference evidence="1 2" key="1">
    <citation type="journal article" date="2021" name="BMC Biol.">
        <title>Horizontally acquired antibacterial genes associated with adaptive radiation of ladybird beetles.</title>
        <authorList>
            <person name="Li H.S."/>
            <person name="Tang X.F."/>
            <person name="Huang Y.H."/>
            <person name="Xu Z.Y."/>
            <person name="Chen M.L."/>
            <person name="Du X.Y."/>
            <person name="Qiu B.Y."/>
            <person name="Chen P.T."/>
            <person name="Zhang W."/>
            <person name="Slipinski A."/>
            <person name="Escalona H.E."/>
            <person name="Waterhouse R.M."/>
            <person name="Zwick A."/>
            <person name="Pang H."/>
        </authorList>
    </citation>
    <scope>NUCLEOTIDE SEQUENCE [LARGE SCALE GENOMIC DNA]</scope>
    <source>
        <strain evidence="1">SYSU2018</strain>
    </source>
</reference>
<gene>
    <name evidence="1" type="ORF">HHI36_010405</name>
</gene>
<proteinExistence type="predicted"/>
<dbReference type="AlphaFoldDB" id="A0ABD2MIR4"/>
<feature type="non-terminal residue" evidence="1">
    <location>
        <position position="112"/>
    </location>
</feature>
<keyword evidence="2" id="KW-1185">Reference proteome</keyword>
<evidence type="ECO:0000313" key="2">
    <source>
        <dbReference type="Proteomes" id="UP001516400"/>
    </source>
</evidence>
<dbReference type="Proteomes" id="UP001516400">
    <property type="component" value="Unassembled WGS sequence"/>
</dbReference>
<sequence>MDLHLSDHLAQKLAIRRNHGTREIVYKYIRTINKANTIRFIDKLGCINWSIVCVKNAKNSYTRFHVLLTNTFKECFPERKVKLKNRKKEQAFNDPQILKLKNQMEAAHTIAM</sequence>